<evidence type="ECO:0000256" key="1">
    <source>
        <dbReference type="ARBA" id="ARBA00004123"/>
    </source>
</evidence>
<keyword evidence="6" id="KW-0804">Transcription</keyword>
<sequence>MSKELRLIEERRVAAENELKELEKFIYKLETNYLRDSSIEGNVLKGWDALVNSKPNKTNTVPSKKQNGRTVSDKERIFSASSSTLPCKITEYESPEIVLPNKRKAVTNSKMSKRPSKKRNSDTEDYSEEVA</sequence>
<evidence type="ECO:0000313" key="10">
    <source>
        <dbReference type="EMBL" id="OMJ81017.1"/>
    </source>
</evidence>
<evidence type="ECO:0000256" key="2">
    <source>
        <dbReference type="ARBA" id="ARBA00010916"/>
    </source>
</evidence>
<proteinExistence type="inferred from homology"/>
<name>A0A1R2BWJ4_9CILI</name>
<dbReference type="EMBL" id="MPUH01000397">
    <property type="protein sequence ID" value="OMJ81017.1"/>
    <property type="molecule type" value="Genomic_DNA"/>
</dbReference>
<feature type="coiled-coil region" evidence="8">
    <location>
        <begin position="5"/>
        <end position="32"/>
    </location>
</feature>
<evidence type="ECO:0000256" key="3">
    <source>
        <dbReference type="ARBA" id="ARBA00022853"/>
    </source>
</evidence>
<keyword evidence="5 8" id="KW-0175">Coiled coil</keyword>
<comment type="caution">
    <text evidence="10">The sequence shown here is derived from an EMBL/GenBank/DDBJ whole genome shotgun (WGS) entry which is preliminary data.</text>
</comment>
<evidence type="ECO:0000256" key="9">
    <source>
        <dbReference type="SAM" id="MobiDB-lite"/>
    </source>
</evidence>
<keyword evidence="7" id="KW-0539">Nucleus</keyword>
<dbReference type="Pfam" id="PF09340">
    <property type="entry name" value="NuA4"/>
    <property type="match status" value="1"/>
</dbReference>
<dbReference type="GO" id="GO:0000123">
    <property type="term" value="C:histone acetyltransferase complex"/>
    <property type="evidence" value="ECO:0007669"/>
    <property type="project" value="InterPro"/>
</dbReference>
<evidence type="ECO:0000256" key="5">
    <source>
        <dbReference type="ARBA" id="ARBA00023054"/>
    </source>
</evidence>
<evidence type="ECO:0000256" key="7">
    <source>
        <dbReference type="ARBA" id="ARBA00023242"/>
    </source>
</evidence>
<dbReference type="GO" id="GO:0006325">
    <property type="term" value="P:chromatin organization"/>
    <property type="evidence" value="ECO:0007669"/>
    <property type="project" value="UniProtKB-KW"/>
</dbReference>
<dbReference type="Proteomes" id="UP000187209">
    <property type="component" value="Unassembled WGS sequence"/>
</dbReference>
<feature type="compositionally biased region" description="Basic residues" evidence="9">
    <location>
        <begin position="101"/>
        <end position="118"/>
    </location>
</feature>
<dbReference type="AlphaFoldDB" id="A0A1R2BWJ4"/>
<feature type="region of interest" description="Disordered" evidence="9">
    <location>
        <begin position="101"/>
        <end position="131"/>
    </location>
</feature>
<keyword evidence="4" id="KW-0805">Transcription regulation</keyword>
<evidence type="ECO:0000313" key="11">
    <source>
        <dbReference type="Proteomes" id="UP000187209"/>
    </source>
</evidence>
<accession>A0A1R2BWJ4</accession>
<comment type="similarity">
    <text evidence="2">Belongs to the EAF6 family.</text>
</comment>
<evidence type="ECO:0000256" key="6">
    <source>
        <dbReference type="ARBA" id="ARBA00023163"/>
    </source>
</evidence>
<comment type="subcellular location">
    <subcellularLocation>
        <location evidence="1">Nucleus</location>
    </subcellularLocation>
</comment>
<organism evidence="10 11">
    <name type="scientific">Stentor coeruleus</name>
    <dbReference type="NCBI Taxonomy" id="5963"/>
    <lineage>
        <taxon>Eukaryota</taxon>
        <taxon>Sar</taxon>
        <taxon>Alveolata</taxon>
        <taxon>Ciliophora</taxon>
        <taxon>Postciliodesmatophora</taxon>
        <taxon>Heterotrichea</taxon>
        <taxon>Heterotrichida</taxon>
        <taxon>Stentoridae</taxon>
        <taxon>Stentor</taxon>
    </lineage>
</organism>
<evidence type="ECO:0008006" key="12">
    <source>
        <dbReference type="Google" id="ProtNLM"/>
    </source>
</evidence>
<protein>
    <recommendedName>
        <fullName evidence="12">Chromatin modification-related protein MEAF6</fullName>
    </recommendedName>
</protein>
<gene>
    <name evidence="10" type="ORF">SteCoe_18575</name>
</gene>
<dbReference type="PANTHER" id="PTHR13476">
    <property type="entry name" value="CHROMATIN MODIFICATION-RELATED PROTEIN MEAF6"/>
    <property type="match status" value="1"/>
</dbReference>
<dbReference type="GO" id="GO:0005634">
    <property type="term" value="C:nucleus"/>
    <property type="evidence" value="ECO:0007669"/>
    <property type="project" value="UniProtKB-SubCell"/>
</dbReference>
<dbReference type="InterPro" id="IPR015418">
    <property type="entry name" value="Eaf6"/>
</dbReference>
<keyword evidence="11" id="KW-1185">Reference proteome</keyword>
<reference evidence="10 11" key="1">
    <citation type="submission" date="2016-11" db="EMBL/GenBank/DDBJ databases">
        <title>The macronuclear genome of Stentor coeruleus: a giant cell with tiny introns.</title>
        <authorList>
            <person name="Slabodnick M."/>
            <person name="Ruby J.G."/>
            <person name="Reiff S.B."/>
            <person name="Swart E.C."/>
            <person name="Gosai S."/>
            <person name="Prabakaran S."/>
            <person name="Witkowska E."/>
            <person name="Larue G.E."/>
            <person name="Fisher S."/>
            <person name="Freeman R.M."/>
            <person name="Gunawardena J."/>
            <person name="Chu W."/>
            <person name="Stover N.A."/>
            <person name="Gregory B.D."/>
            <person name="Nowacki M."/>
            <person name="Derisi J."/>
            <person name="Roy S.W."/>
            <person name="Marshall W.F."/>
            <person name="Sood P."/>
        </authorList>
    </citation>
    <scope>NUCLEOTIDE SEQUENCE [LARGE SCALE GENOMIC DNA]</scope>
    <source>
        <strain evidence="10">WM001</strain>
    </source>
</reference>
<keyword evidence="3" id="KW-0156">Chromatin regulator</keyword>
<dbReference type="OrthoDB" id="440324at2759"/>
<evidence type="ECO:0000256" key="8">
    <source>
        <dbReference type="SAM" id="Coils"/>
    </source>
</evidence>
<evidence type="ECO:0000256" key="4">
    <source>
        <dbReference type="ARBA" id="ARBA00023015"/>
    </source>
</evidence>